<organism evidence="1 2">
    <name type="scientific">Micromonospora polyrhachis</name>
    <dbReference type="NCBI Taxonomy" id="1282883"/>
    <lineage>
        <taxon>Bacteria</taxon>
        <taxon>Bacillati</taxon>
        <taxon>Actinomycetota</taxon>
        <taxon>Actinomycetes</taxon>
        <taxon>Micromonosporales</taxon>
        <taxon>Micromonosporaceae</taxon>
        <taxon>Micromonospora</taxon>
    </lineage>
</organism>
<dbReference type="Proteomes" id="UP000578819">
    <property type="component" value="Unassembled WGS sequence"/>
</dbReference>
<gene>
    <name evidence="1" type="ORF">FHR38_005568</name>
</gene>
<name>A0A7W7WS76_9ACTN</name>
<keyword evidence="2" id="KW-1185">Reference proteome</keyword>
<dbReference type="AlphaFoldDB" id="A0A7W7WS76"/>
<accession>A0A7W7WS76</accession>
<comment type="caution">
    <text evidence="1">The sequence shown here is derived from an EMBL/GenBank/DDBJ whole genome shotgun (WGS) entry which is preliminary data.</text>
</comment>
<evidence type="ECO:0000313" key="2">
    <source>
        <dbReference type="Proteomes" id="UP000578819"/>
    </source>
</evidence>
<sequence length="623" mass="65978">MTITWKNGSPLPMARPRYYDHQYLRATDLAQAVDYLLARQNLVARLLHPVGVVKGLTLTPTGSDVTVGEGVAVDTDGSVIVVPEDRRVALTADGTFYVSLRYREWLTDRRDEGGVAAETRWTEEGQVEVTTARPADPNRSVVLGRVTRNQGVVTVDSTDRVVAGLRVPVGAIVPAIGNSRQAGIQFPSDPGGGVGDEAFIRYFATSGGNTVLRLGVGNEAEDAIDFYQAGANRLRISRSMLQLGSLDGGTVVADQVVAGLGFWGPGAQHAQFSFRAGRGFELVDRSNDGPSLDYGLHSRAYTDLELRELRAATVRGRGGLGLVTDGTMTVRSAGGLHLIKEAGASGDLSVQGNLAVGGDIYLGASRYVTANGRMHLNGSERLYLLNHSGVYIGYGGSGAGPETGCLWVENRGFIGGNAQINGTLGVRVSPNSLPDWSGGGIGTFDMFVSGALYAGPLGGPYPVAIDAAGRIQGKTKQFVIDHPLDDPADPNRRVLVHAAVEGPENGVYYRGEGQLVDGAATVELPTYFEALTRPEGRTVQLTPVFEDDEPVSPLAASRVAAGEFRVRTVDGAKASHTFYWQVSAIRADLEPLETEVPAASIQSRRPAVPSRTAGLSLAPDLTV</sequence>
<protein>
    <submittedName>
        <fullName evidence="1">Uncharacterized protein</fullName>
    </submittedName>
</protein>
<evidence type="ECO:0000313" key="1">
    <source>
        <dbReference type="EMBL" id="MBB4961835.1"/>
    </source>
</evidence>
<proteinExistence type="predicted"/>
<dbReference type="RefSeq" id="WP_184537633.1">
    <property type="nucleotide sequence ID" value="NZ_JACHJW010000001.1"/>
</dbReference>
<dbReference type="EMBL" id="JACHJW010000001">
    <property type="protein sequence ID" value="MBB4961835.1"/>
    <property type="molecule type" value="Genomic_DNA"/>
</dbReference>
<reference evidence="1 2" key="1">
    <citation type="submission" date="2020-08" db="EMBL/GenBank/DDBJ databases">
        <title>Sequencing the genomes of 1000 actinobacteria strains.</title>
        <authorList>
            <person name="Klenk H.-P."/>
        </authorList>
    </citation>
    <scope>NUCLEOTIDE SEQUENCE [LARGE SCALE GENOMIC DNA]</scope>
    <source>
        <strain evidence="1 2">DSM 45886</strain>
    </source>
</reference>